<dbReference type="PANTHER" id="PTHR42715:SF12">
    <property type="entry name" value="BETA-GLUCOSIDASE G-RELATED"/>
    <property type="match status" value="1"/>
</dbReference>
<protein>
    <recommendedName>
        <fullName evidence="13">beta-glucosidase</fullName>
        <ecNumber evidence="13">3.2.1.21</ecNumber>
    </recommendedName>
</protein>
<evidence type="ECO:0000256" key="13">
    <source>
        <dbReference type="RuleBase" id="RU361161"/>
    </source>
</evidence>
<feature type="domain" description="Fibronectin type III-like" evidence="15">
    <location>
        <begin position="712"/>
        <end position="783"/>
    </location>
</feature>
<comment type="subcellular location">
    <subcellularLocation>
        <location evidence="2">Secreted</location>
    </subcellularLocation>
</comment>
<keyword evidence="8" id="KW-0325">Glycoprotein</keyword>
<evidence type="ECO:0000256" key="1">
    <source>
        <dbReference type="ARBA" id="ARBA00000448"/>
    </source>
</evidence>
<dbReference type="InterPro" id="IPR050288">
    <property type="entry name" value="Cellulose_deg_GH3"/>
</dbReference>
<evidence type="ECO:0000256" key="5">
    <source>
        <dbReference type="ARBA" id="ARBA00022525"/>
    </source>
</evidence>
<dbReference type="Pfam" id="PF01915">
    <property type="entry name" value="Glyco_hydro_3_C"/>
    <property type="match status" value="1"/>
</dbReference>
<evidence type="ECO:0000313" key="16">
    <source>
        <dbReference type="EMBL" id="GJN89738.1"/>
    </source>
</evidence>
<evidence type="ECO:0000256" key="12">
    <source>
        <dbReference type="ARBA" id="ARBA00024983"/>
    </source>
</evidence>
<reference evidence="16 17" key="1">
    <citation type="submission" date="2021-12" db="EMBL/GenBank/DDBJ databases">
        <title>High titer production of polyol ester of fatty acids by Rhodotorula paludigena BS15 towards product separation-free biomass refinery.</title>
        <authorList>
            <person name="Mano J."/>
            <person name="Ono H."/>
            <person name="Tanaka T."/>
            <person name="Naito K."/>
            <person name="Sushida H."/>
            <person name="Ike M."/>
            <person name="Tokuyasu K."/>
            <person name="Kitaoka M."/>
        </authorList>
    </citation>
    <scope>NUCLEOTIDE SEQUENCE [LARGE SCALE GENOMIC DNA]</scope>
    <source>
        <strain evidence="16 17">BS15</strain>
    </source>
</reference>
<evidence type="ECO:0000259" key="15">
    <source>
        <dbReference type="SMART" id="SM01217"/>
    </source>
</evidence>
<comment type="pathway">
    <text evidence="3 13">Glycan metabolism; cellulose degradation.</text>
</comment>
<dbReference type="GO" id="GO:0008422">
    <property type="term" value="F:beta-glucosidase activity"/>
    <property type="evidence" value="ECO:0007669"/>
    <property type="project" value="UniProtKB-EC"/>
</dbReference>
<dbReference type="PRINTS" id="PR00133">
    <property type="entry name" value="GLHYDRLASE3"/>
</dbReference>
<evidence type="ECO:0000256" key="9">
    <source>
        <dbReference type="ARBA" id="ARBA00023277"/>
    </source>
</evidence>
<dbReference type="InterPro" id="IPR013783">
    <property type="entry name" value="Ig-like_fold"/>
</dbReference>
<sequence length="794" mass="85499">MHQSSLIPLAFAALAAAAPAPAPIAAPLVPRKNSGSTEWSFRKAALKADGFTSDKWTAAYHKAKEVVAGLSFDEKMNFTAIGRSAQPCAARSYPLKAAGLDDGFCFMDGPAGPNTVFSTHFPAEITTAATWDRDLIYARSVAMGSEYREMGVEVPLSICIGPMGRHPLGGRNWESFSPDPYLAGEAVRLAVLGMQEQGVVGLVKHWVGNEQEYLRTGALEGGYSNNLTYTVDTYIDRATVHELYAWPFAEAVRAGTGAVMCSYNLYNGASACESDELLNELLKQELNFGGFVISDWGASHTTLGSAVNGTDWIAPSNLFGDLLAELVANGTVPEDIADDKIIRMLTPYFALDQASIPELDAERYVASKKVATVVREVAEGAMTLLKNVRSTSNERGLPLQDTKRLLLVGSSATPASLGFIANRGFPAFNPEADFSGFNAGGYGSGNSPVPYAIDPLNAFITRGQQEERPVHVDYYGSDDPLAGVITGQSLFGNTSLLDAKLEIFDTAIVFVTAVAMEGWDRQNLTLQNGGDELINYVASRHNDTVVMITAPGPVDMSSWNDHENVTAIVFAYFSGQEGGHAMANVVFGDVNPSGRLPFAIAKSVDDYDAGAIWHGEPTTNPPIPFDEGVFIDYKYFDQQNIEPLYEFGYGLSYTTFNISDVAVAAEHKVAYASVRETNEKYFVDGQKTGGLYDQVYKVTATVTNTGEVDGAEVAQLYLSFPDSTPKAMPVRSLRGFVKSHLAAGASDTVTFPLRNKDLAYYDTELGGWVVPKGKFKLAVGTSSRKLAATVNISV</sequence>
<dbReference type="GO" id="GO:0005576">
    <property type="term" value="C:extracellular region"/>
    <property type="evidence" value="ECO:0007669"/>
    <property type="project" value="UniProtKB-SubCell"/>
</dbReference>
<dbReference type="PANTHER" id="PTHR42715">
    <property type="entry name" value="BETA-GLUCOSIDASE"/>
    <property type="match status" value="1"/>
</dbReference>
<dbReference type="Pfam" id="PF00933">
    <property type="entry name" value="Glyco_hydro_3"/>
    <property type="match status" value="1"/>
</dbReference>
<evidence type="ECO:0000256" key="7">
    <source>
        <dbReference type="ARBA" id="ARBA00022801"/>
    </source>
</evidence>
<dbReference type="Proteomes" id="UP001342314">
    <property type="component" value="Unassembled WGS sequence"/>
</dbReference>
<keyword evidence="7 13" id="KW-0378">Hydrolase</keyword>
<dbReference type="SMART" id="SM01217">
    <property type="entry name" value="Fn3_like"/>
    <property type="match status" value="1"/>
</dbReference>
<evidence type="ECO:0000256" key="3">
    <source>
        <dbReference type="ARBA" id="ARBA00004987"/>
    </source>
</evidence>
<dbReference type="Gene3D" id="3.20.20.300">
    <property type="entry name" value="Glycoside hydrolase, family 3, N-terminal domain"/>
    <property type="match status" value="1"/>
</dbReference>
<dbReference type="AlphaFoldDB" id="A0AAV5GM39"/>
<keyword evidence="6 14" id="KW-0732">Signal</keyword>
<feature type="chain" id="PRO_5043607622" description="beta-glucosidase" evidence="14">
    <location>
        <begin position="18"/>
        <end position="794"/>
    </location>
</feature>
<keyword evidence="11 13" id="KW-0624">Polysaccharide degradation</keyword>
<keyword evidence="17" id="KW-1185">Reference proteome</keyword>
<dbReference type="InterPro" id="IPR019800">
    <property type="entry name" value="Glyco_hydro_3_AS"/>
</dbReference>
<keyword evidence="10 13" id="KW-0326">Glycosidase</keyword>
<evidence type="ECO:0000256" key="6">
    <source>
        <dbReference type="ARBA" id="ARBA00022729"/>
    </source>
</evidence>
<evidence type="ECO:0000256" key="10">
    <source>
        <dbReference type="ARBA" id="ARBA00023295"/>
    </source>
</evidence>
<feature type="signal peptide" evidence="14">
    <location>
        <begin position="1"/>
        <end position="17"/>
    </location>
</feature>
<evidence type="ECO:0000256" key="11">
    <source>
        <dbReference type="ARBA" id="ARBA00023326"/>
    </source>
</evidence>
<comment type="caution">
    <text evidence="16">The sequence shown here is derived from an EMBL/GenBank/DDBJ whole genome shotgun (WGS) entry which is preliminary data.</text>
</comment>
<evidence type="ECO:0000256" key="2">
    <source>
        <dbReference type="ARBA" id="ARBA00004613"/>
    </source>
</evidence>
<organism evidence="16 17">
    <name type="scientific">Rhodotorula paludigena</name>
    <dbReference type="NCBI Taxonomy" id="86838"/>
    <lineage>
        <taxon>Eukaryota</taxon>
        <taxon>Fungi</taxon>
        <taxon>Dikarya</taxon>
        <taxon>Basidiomycota</taxon>
        <taxon>Pucciniomycotina</taxon>
        <taxon>Microbotryomycetes</taxon>
        <taxon>Sporidiobolales</taxon>
        <taxon>Sporidiobolaceae</taxon>
        <taxon>Rhodotorula</taxon>
    </lineage>
</organism>
<evidence type="ECO:0000256" key="4">
    <source>
        <dbReference type="ARBA" id="ARBA00005336"/>
    </source>
</evidence>
<evidence type="ECO:0000256" key="8">
    <source>
        <dbReference type="ARBA" id="ARBA00023180"/>
    </source>
</evidence>
<dbReference type="Pfam" id="PF14310">
    <property type="entry name" value="Fn3-like"/>
    <property type="match status" value="1"/>
</dbReference>
<name>A0AAV5GM39_9BASI</name>
<gene>
    <name evidence="16" type="ORF">Rhopal_002727-T1</name>
</gene>
<dbReference type="EMBL" id="BQKY01000005">
    <property type="protein sequence ID" value="GJN89738.1"/>
    <property type="molecule type" value="Genomic_DNA"/>
</dbReference>
<dbReference type="SUPFAM" id="SSF51445">
    <property type="entry name" value="(Trans)glycosidases"/>
    <property type="match status" value="1"/>
</dbReference>
<dbReference type="FunFam" id="3.20.20.300:FF:000002">
    <property type="entry name" value="Probable beta-glucosidase"/>
    <property type="match status" value="1"/>
</dbReference>
<dbReference type="InterPro" id="IPR026891">
    <property type="entry name" value="Fn3-like"/>
</dbReference>
<accession>A0AAV5GM39</accession>
<dbReference type="EC" id="3.2.1.21" evidence="13"/>
<dbReference type="InterPro" id="IPR036881">
    <property type="entry name" value="Glyco_hydro_3_C_sf"/>
</dbReference>
<keyword evidence="9 13" id="KW-0119">Carbohydrate metabolism</keyword>
<dbReference type="InterPro" id="IPR002772">
    <property type="entry name" value="Glyco_hydro_3_C"/>
</dbReference>
<keyword evidence="5" id="KW-0964">Secreted</keyword>
<proteinExistence type="inferred from homology"/>
<comment type="catalytic activity">
    <reaction evidence="1 13">
        <text>Hydrolysis of terminal, non-reducing beta-D-glucosyl residues with release of beta-D-glucose.</text>
        <dbReference type="EC" id="3.2.1.21"/>
    </reaction>
</comment>
<dbReference type="InterPro" id="IPR001764">
    <property type="entry name" value="Glyco_hydro_3_N"/>
</dbReference>
<dbReference type="Gene3D" id="3.40.50.1700">
    <property type="entry name" value="Glycoside hydrolase family 3 C-terminal domain"/>
    <property type="match status" value="1"/>
</dbReference>
<dbReference type="PROSITE" id="PS00775">
    <property type="entry name" value="GLYCOSYL_HYDROL_F3"/>
    <property type="match status" value="1"/>
</dbReference>
<evidence type="ECO:0000256" key="14">
    <source>
        <dbReference type="SAM" id="SignalP"/>
    </source>
</evidence>
<evidence type="ECO:0000313" key="17">
    <source>
        <dbReference type="Proteomes" id="UP001342314"/>
    </source>
</evidence>
<dbReference type="InterPro" id="IPR017853">
    <property type="entry name" value="GH"/>
</dbReference>
<comment type="similarity">
    <text evidence="4 13">Belongs to the glycosyl hydrolase 3 family.</text>
</comment>
<dbReference type="Gene3D" id="2.60.40.10">
    <property type="entry name" value="Immunoglobulins"/>
    <property type="match status" value="1"/>
</dbReference>
<dbReference type="InterPro" id="IPR036962">
    <property type="entry name" value="Glyco_hydro_3_N_sf"/>
</dbReference>
<dbReference type="GO" id="GO:0009251">
    <property type="term" value="P:glucan catabolic process"/>
    <property type="evidence" value="ECO:0007669"/>
    <property type="project" value="TreeGrafter"/>
</dbReference>
<comment type="function">
    <text evidence="12">Beta-glucosidases are one of a number of cellulolytic enzymes involved in the degradation of cellulosic biomass. Catalyzes the last step releasing glucose from the inhibitory cellobiose.</text>
</comment>
<dbReference type="SUPFAM" id="SSF52279">
    <property type="entry name" value="Beta-D-glucan exohydrolase, C-terminal domain"/>
    <property type="match status" value="1"/>
</dbReference>